<dbReference type="Pfam" id="PF00582">
    <property type="entry name" value="Usp"/>
    <property type="match status" value="1"/>
</dbReference>
<dbReference type="SUPFAM" id="SSF52402">
    <property type="entry name" value="Adenine nucleotide alpha hydrolases-like"/>
    <property type="match status" value="1"/>
</dbReference>
<dbReference type="PANTHER" id="PTHR46268">
    <property type="entry name" value="STRESS RESPONSE PROTEIN NHAX"/>
    <property type="match status" value="1"/>
</dbReference>
<dbReference type="InterPro" id="IPR006016">
    <property type="entry name" value="UspA"/>
</dbReference>
<dbReference type="Gene3D" id="3.40.50.620">
    <property type="entry name" value="HUPs"/>
    <property type="match status" value="1"/>
</dbReference>
<dbReference type="RefSeq" id="WP_029637840.1">
    <property type="nucleotide sequence ID" value="NZ_JACJTA010000077.1"/>
</dbReference>
<dbReference type="EMBL" id="JACJTA010000077">
    <property type="protein sequence ID" value="MBD2607925.1"/>
    <property type="molecule type" value="Genomic_DNA"/>
</dbReference>
<evidence type="ECO:0000259" key="2">
    <source>
        <dbReference type="Pfam" id="PF00582"/>
    </source>
</evidence>
<dbReference type="PANTHER" id="PTHR46268:SF8">
    <property type="entry name" value="UNIVERSAL STRESS PROTEIN SLL1388"/>
    <property type="match status" value="1"/>
</dbReference>
<evidence type="ECO:0000313" key="4">
    <source>
        <dbReference type="Proteomes" id="UP000660380"/>
    </source>
</evidence>
<dbReference type="CDD" id="cd00293">
    <property type="entry name" value="USP-like"/>
    <property type="match status" value="1"/>
</dbReference>
<comment type="similarity">
    <text evidence="1">Belongs to the universal stress protein A family.</text>
</comment>
<dbReference type="InterPro" id="IPR014729">
    <property type="entry name" value="Rossmann-like_a/b/a_fold"/>
</dbReference>
<name>A0ABR8GXX8_9CYAN</name>
<dbReference type="InterPro" id="IPR006015">
    <property type="entry name" value="Universal_stress_UspA"/>
</dbReference>
<dbReference type="PRINTS" id="PR01438">
    <property type="entry name" value="UNVRSLSTRESS"/>
</dbReference>
<organism evidence="3 4">
    <name type="scientific">Scytonema hofmannii FACHB-248</name>
    <dbReference type="NCBI Taxonomy" id="1842502"/>
    <lineage>
        <taxon>Bacteria</taxon>
        <taxon>Bacillati</taxon>
        <taxon>Cyanobacteriota</taxon>
        <taxon>Cyanophyceae</taxon>
        <taxon>Nostocales</taxon>
        <taxon>Scytonemataceae</taxon>
        <taxon>Scytonema</taxon>
    </lineage>
</organism>
<keyword evidence="4" id="KW-1185">Reference proteome</keyword>
<dbReference type="Proteomes" id="UP000660380">
    <property type="component" value="Unassembled WGS sequence"/>
</dbReference>
<sequence>MFINKILVALDRSELSKQIFEQALALAKVTQASLMLLHVLSTEEEGSPYVPIVYSGYSGLNYYSAVQSQTLEVYQEQWNAFKHQSLEMLKSYYAQADIAGVTTEFSQNSGNPGRCICDVSRSWGADLIIMGRRGNTGLKELFLGSVSNYVLHHAPCSVHIVHLPIVAKKTEDAQQTESVSI</sequence>
<gene>
    <name evidence="3" type="ORF">H6G81_26260</name>
</gene>
<evidence type="ECO:0000313" key="3">
    <source>
        <dbReference type="EMBL" id="MBD2607925.1"/>
    </source>
</evidence>
<feature type="domain" description="UspA" evidence="2">
    <location>
        <begin position="4"/>
        <end position="162"/>
    </location>
</feature>
<reference evidence="3 4" key="1">
    <citation type="journal article" date="2020" name="ISME J.">
        <title>Comparative genomics reveals insights into cyanobacterial evolution and habitat adaptation.</title>
        <authorList>
            <person name="Chen M.Y."/>
            <person name="Teng W.K."/>
            <person name="Zhao L."/>
            <person name="Hu C.X."/>
            <person name="Zhou Y.K."/>
            <person name="Han B.P."/>
            <person name="Song L.R."/>
            <person name="Shu W.S."/>
        </authorList>
    </citation>
    <scope>NUCLEOTIDE SEQUENCE [LARGE SCALE GENOMIC DNA]</scope>
    <source>
        <strain evidence="3 4">FACHB-248</strain>
    </source>
</reference>
<evidence type="ECO:0000256" key="1">
    <source>
        <dbReference type="ARBA" id="ARBA00008791"/>
    </source>
</evidence>
<accession>A0ABR8GXX8</accession>
<protein>
    <submittedName>
        <fullName evidence="3">Universal stress protein</fullName>
    </submittedName>
</protein>
<comment type="caution">
    <text evidence="3">The sequence shown here is derived from an EMBL/GenBank/DDBJ whole genome shotgun (WGS) entry which is preliminary data.</text>
</comment>
<proteinExistence type="inferred from homology"/>